<dbReference type="Pfam" id="PF00395">
    <property type="entry name" value="SLH"/>
    <property type="match status" value="2"/>
</dbReference>
<dbReference type="PANTHER" id="PTHR43308:SF5">
    <property type="entry name" value="S-LAYER PROTEIN _ PEPTIDOGLYCAN ENDO-BETA-N-ACETYLGLUCOSAMINIDASE"/>
    <property type="match status" value="1"/>
</dbReference>
<dbReference type="InterPro" id="IPR051465">
    <property type="entry name" value="Cell_Envelope_Struct_Comp"/>
</dbReference>
<dbReference type="OrthoDB" id="1698971at2"/>
<name>A0A1M6D1F4_9FIRM</name>
<gene>
    <name evidence="3" type="ORF">SAMN02745751_00742</name>
</gene>
<feature type="domain" description="SLH" evidence="2">
    <location>
        <begin position="22"/>
        <end position="86"/>
    </location>
</feature>
<dbReference type="STRING" id="1121476.SAMN02745751_00742"/>
<feature type="signal peptide" evidence="1">
    <location>
        <begin position="1"/>
        <end position="21"/>
    </location>
</feature>
<evidence type="ECO:0000313" key="4">
    <source>
        <dbReference type="Proteomes" id="UP000184052"/>
    </source>
</evidence>
<dbReference type="InterPro" id="IPR001119">
    <property type="entry name" value="SLH_dom"/>
</dbReference>
<reference evidence="3 4" key="1">
    <citation type="submission" date="2016-11" db="EMBL/GenBank/DDBJ databases">
        <authorList>
            <person name="Jaros S."/>
            <person name="Januszkiewicz K."/>
            <person name="Wedrychowicz H."/>
        </authorList>
    </citation>
    <scope>NUCLEOTIDE SEQUENCE [LARGE SCALE GENOMIC DNA]</scope>
    <source>
        <strain evidence="3 4">DSM 17477</strain>
    </source>
</reference>
<protein>
    <submittedName>
        <fullName evidence="3">S-layer homology domain-containing protein</fullName>
    </submittedName>
</protein>
<keyword evidence="1" id="KW-0732">Signal</keyword>
<proteinExistence type="predicted"/>
<dbReference type="AlphaFoldDB" id="A0A1M6D1F4"/>
<accession>A0A1M6D1F4</accession>
<organism evidence="3 4">
    <name type="scientific">Dethiosulfatibacter aminovorans DSM 17477</name>
    <dbReference type="NCBI Taxonomy" id="1121476"/>
    <lineage>
        <taxon>Bacteria</taxon>
        <taxon>Bacillati</taxon>
        <taxon>Bacillota</taxon>
        <taxon>Tissierellia</taxon>
        <taxon>Dethiosulfatibacter</taxon>
    </lineage>
</organism>
<dbReference type="RefSeq" id="WP_073047360.1">
    <property type="nucleotide sequence ID" value="NZ_FQZL01000006.1"/>
</dbReference>
<dbReference type="EMBL" id="FQZL01000006">
    <property type="protein sequence ID" value="SHI66808.1"/>
    <property type="molecule type" value="Genomic_DNA"/>
</dbReference>
<dbReference type="Proteomes" id="UP000184052">
    <property type="component" value="Unassembled WGS sequence"/>
</dbReference>
<keyword evidence="4" id="KW-1185">Reference proteome</keyword>
<feature type="chain" id="PRO_5038859149" evidence="1">
    <location>
        <begin position="22"/>
        <end position="492"/>
    </location>
</feature>
<sequence>MKKIKVLIIALVITVLMTVSAGADVYYFDIYDHWAEDDIYYATNSLNIFNGYGDWTFRPDNNVTVSEFIKIIYKIGNENGILGIDMTGDAEYADIDLNHWAYTYIMSIDNYMKRTHRINITLKDIFPEESLEPDRFITRYEAALLTSVLSLPSVDNEDLPFYDIDADDKFADIFKELFNNEIYLGFSDNMFRPDTNLTRAEAAVVSKRIFKEAVYSKNGYLDGVTYFNNDYLGEFPLFFNYENNNLTEDDFRYIKAVTTIEYLEFGGYIFPEDEPLYDLNPVRTLRELDENDYFNKIGVHYYLLLNDDITDEVKLLHSNAILDSMLFNTSIGIEEKLILLHELVNYDLDKKMAIYLEKTRKRIEDDTLKADIDFLLMDYYNKNEKFAELYEMILGYEDLDLISGDFIDLNIEENEQLEIQEEETIDYDVEFDIIEKYITNIAYSLYNIGFYDEAENFVYNYIDKFNDDENYSGISDSRFENFTGIIKKLKIK</sequence>
<dbReference type="PROSITE" id="PS51272">
    <property type="entry name" value="SLH"/>
    <property type="match status" value="2"/>
</dbReference>
<dbReference type="PANTHER" id="PTHR43308">
    <property type="entry name" value="OUTER MEMBRANE PROTEIN ALPHA-RELATED"/>
    <property type="match status" value="1"/>
</dbReference>
<evidence type="ECO:0000313" key="3">
    <source>
        <dbReference type="EMBL" id="SHI66808.1"/>
    </source>
</evidence>
<evidence type="ECO:0000259" key="2">
    <source>
        <dbReference type="PROSITE" id="PS51272"/>
    </source>
</evidence>
<evidence type="ECO:0000256" key="1">
    <source>
        <dbReference type="SAM" id="SignalP"/>
    </source>
</evidence>
<feature type="domain" description="SLH" evidence="2">
    <location>
        <begin position="157"/>
        <end position="220"/>
    </location>
</feature>